<dbReference type="AlphaFoldDB" id="A0A816DPG0"/>
<dbReference type="Proteomes" id="UP000681722">
    <property type="component" value="Unassembled WGS sequence"/>
</dbReference>
<feature type="region of interest" description="Disordered" evidence="1">
    <location>
        <begin position="157"/>
        <end position="192"/>
    </location>
</feature>
<feature type="compositionally biased region" description="Polar residues" evidence="1">
    <location>
        <begin position="17"/>
        <end position="29"/>
    </location>
</feature>
<proteinExistence type="predicted"/>
<evidence type="ECO:0000313" key="2">
    <source>
        <dbReference type="EMBL" id="CAF1636759.1"/>
    </source>
</evidence>
<dbReference type="EMBL" id="CAJNOQ010045718">
    <property type="protein sequence ID" value="CAF1636759.1"/>
    <property type="molecule type" value="Genomic_DNA"/>
</dbReference>
<evidence type="ECO:0000313" key="4">
    <source>
        <dbReference type="Proteomes" id="UP000663829"/>
    </source>
</evidence>
<dbReference type="EMBL" id="CAJOBC010114129">
    <property type="protein sequence ID" value="CAF4543489.1"/>
    <property type="molecule type" value="Genomic_DNA"/>
</dbReference>
<gene>
    <name evidence="2" type="ORF">GPM918_LOCUS44702</name>
    <name evidence="3" type="ORF">SRO942_LOCUS46690</name>
</gene>
<name>A0A816DPG0_9BILA</name>
<keyword evidence="4" id="KW-1185">Reference proteome</keyword>
<sequence>NECSATIVDKTPPSPSTPRSEQSETARTTNVEEDGEEEKKQLDPSPNTNEFDDFTDIIVSSNEFDAENKKGAIKLKRIERKKQMTPQQRIIKTRKRTKRAKKLVSKNTLEYEIAKGWTIGLLNAVLKYHKIQQHRNLYPQNRKWIIKFKNKDETECAKEKLGESPFSEEELQNWKQQLPGDEVEEQENDEQQ</sequence>
<protein>
    <submittedName>
        <fullName evidence="2">Uncharacterized protein</fullName>
    </submittedName>
</protein>
<feature type="non-terminal residue" evidence="2">
    <location>
        <position position="1"/>
    </location>
</feature>
<dbReference type="Proteomes" id="UP000663829">
    <property type="component" value="Unassembled WGS sequence"/>
</dbReference>
<organism evidence="2 4">
    <name type="scientific">Didymodactylos carnosus</name>
    <dbReference type="NCBI Taxonomy" id="1234261"/>
    <lineage>
        <taxon>Eukaryota</taxon>
        <taxon>Metazoa</taxon>
        <taxon>Spiralia</taxon>
        <taxon>Gnathifera</taxon>
        <taxon>Rotifera</taxon>
        <taxon>Eurotatoria</taxon>
        <taxon>Bdelloidea</taxon>
        <taxon>Philodinida</taxon>
        <taxon>Philodinidae</taxon>
        <taxon>Didymodactylos</taxon>
    </lineage>
</organism>
<feature type="region of interest" description="Disordered" evidence="1">
    <location>
        <begin position="1"/>
        <end position="53"/>
    </location>
</feature>
<evidence type="ECO:0000256" key="1">
    <source>
        <dbReference type="SAM" id="MobiDB-lite"/>
    </source>
</evidence>
<reference evidence="2" key="1">
    <citation type="submission" date="2021-02" db="EMBL/GenBank/DDBJ databases">
        <authorList>
            <person name="Nowell W R."/>
        </authorList>
    </citation>
    <scope>NUCLEOTIDE SEQUENCE</scope>
</reference>
<evidence type="ECO:0000313" key="3">
    <source>
        <dbReference type="EMBL" id="CAF4543489.1"/>
    </source>
</evidence>
<accession>A0A816DPG0</accession>
<comment type="caution">
    <text evidence="2">The sequence shown here is derived from an EMBL/GenBank/DDBJ whole genome shotgun (WGS) entry which is preliminary data.</text>
</comment>
<feature type="compositionally biased region" description="Acidic residues" evidence="1">
    <location>
        <begin position="181"/>
        <end position="192"/>
    </location>
</feature>